<reference evidence="1" key="1">
    <citation type="journal article" date="2019" name="Phytopathology">
        <title>A Novel Group of Rhizobium tumorigenes-Like Agrobacteria Associated with Crown Gall Disease of Rhododendron and Blueberry.</title>
        <authorList>
            <person name="Kuzmanovic N."/>
            <person name="Behrens P."/>
            <person name="Idczak E."/>
            <person name="Wagner S."/>
            <person name="Gotz M."/>
            <person name="Sproer C."/>
            <person name="Bunk B."/>
            <person name="Overmann J."/>
            <person name="Smalla K."/>
        </authorList>
    </citation>
    <scope>NUCLEOTIDE SEQUENCE</scope>
    <source>
        <strain evidence="1">Rho-6.2</strain>
    </source>
</reference>
<dbReference type="RefSeq" id="WP_142823485.1">
    <property type="nucleotide sequence ID" value="NZ_CP117267.1"/>
</dbReference>
<keyword evidence="2" id="KW-1185">Reference proteome</keyword>
<organism evidence="1 2">
    <name type="scientific">Rhizobium rhododendri</name>
    <dbReference type="NCBI Taxonomy" id="2506430"/>
    <lineage>
        <taxon>Bacteria</taxon>
        <taxon>Pseudomonadati</taxon>
        <taxon>Pseudomonadota</taxon>
        <taxon>Alphaproteobacteria</taxon>
        <taxon>Hyphomicrobiales</taxon>
        <taxon>Rhizobiaceae</taxon>
        <taxon>Rhizobium/Agrobacterium group</taxon>
        <taxon>Rhizobium</taxon>
    </lineage>
</organism>
<proteinExistence type="predicted"/>
<protein>
    <submittedName>
        <fullName evidence="1">Uncharacterized protein</fullName>
    </submittedName>
</protein>
<gene>
    <name evidence="1" type="ORF">PR018_10735</name>
</gene>
<name>A0ABY8IDD7_9HYPH</name>
<dbReference type="Proteomes" id="UP000318939">
    <property type="component" value="Chromosome"/>
</dbReference>
<dbReference type="EMBL" id="CP117267">
    <property type="protein sequence ID" value="WFS21657.1"/>
    <property type="molecule type" value="Genomic_DNA"/>
</dbReference>
<accession>A0ABY8IDD7</accession>
<evidence type="ECO:0000313" key="1">
    <source>
        <dbReference type="EMBL" id="WFS21657.1"/>
    </source>
</evidence>
<sequence length="138" mass="15283">MNNISSENDPDFRPASACTLSAIFDSRSEAASAVARLQDAGIPSEAVHFLPNIASEGDEPATAAEPVDFWHKLENWFFADHERAAYSEGLRRGGFLVSVIDVDKAQYDIARNILDDEGSIDIDERADQWRREGWSGKP</sequence>
<evidence type="ECO:0000313" key="2">
    <source>
        <dbReference type="Proteomes" id="UP000318939"/>
    </source>
</evidence>
<reference evidence="1" key="2">
    <citation type="journal article" date="2023" name="MicrobiologyOpen">
        <title>Genomics of the tumorigenes clade of the family Rhizobiaceae and description of Rhizobium rhododendri sp. nov.</title>
        <authorList>
            <person name="Kuzmanovic N."/>
            <person name="diCenzo G.C."/>
            <person name="Bunk B."/>
            <person name="Sproeer C."/>
            <person name="Fruehling A."/>
            <person name="Neumann-Schaal M."/>
            <person name="Overmann J."/>
            <person name="Smalla K."/>
        </authorList>
    </citation>
    <scope>NUCLEOTIDE SEQUENCE</scope>
    <source>
        <strain evidence="1">Rho-6.2</strain>
    </source>
</reference>